<dbReference type="PANTHER" id="PTHR46732">
    <property type="entry name" value="ATP-DEPENDENT PROTEASE LA (LON) DOMAIN PROTEIN"/>
    <property type="match status" value="1"/>
</dbReference>
<dbReference type="Gene3D" id="2.30.130.40">
    <property type="entry name" value="LON domain-like"/>
    <property type="match status" value="1"/>
</dbReference>
<organism evidence="2 3">
    <name type="scientific">Oleiharenicola lentus</name>
    <dbReference type="NCBI Taxonomy" id="2508720"/>
    <lineage>
        <taxon>Bacteria</taxon>
        <taxon>Pseudomonadati</taxon>
        <taxon>Verrucomicrobiota</taxon>
        <taxon>Opitutia</taxon>
        <taxon>Opitutales</taxon>
        <taxon>Opitutaceae</taxon>
        <taxon>Oleiharenicola</taxon>
    </lineage>
</organism>
<dbReference type="InterPro" id="IPR015947">
    <property type="entry name" value="PUA-like_sf"/>
</dbReference>
<dbReference type="EMBL" id="SDHX01000002">
    <property type="protein sequence ID" value="RXK52815.1"/>
    <property type="molecule type" value="Genomic_DNA"/>
</dbReference>
<accession>A0A4Q1C3M1</accession>
<dbReference type="OrthoDB" id="9806457at2"/>
<evidence type="ECO:0000313" key="2">
    <source>
        <dbReference type="EMBL" id="RXK52815.1"/>
    </source>
</evidence>
<reference evidence="2 3" key="1">
    <citation type="submission" date="2019-01" db="EMBL/GenBank/DDBJ databases">
        <title>Lacunisphaera sp. strain TWA-58.</title>
        <authorList>
            <person name="Chen W.-M."/>
        </authorList>
    </citation>
    <scope>NUCLEOTIDE SEQUENCE [LARGE SCALE GENOMIC DNA]</scope>
    <source>
        <strain evidence="2 3">TWA-58</strain>
    </source>
</reference>
<gene>
    <name evidence="2" type="ORF">ESB00_13925</name>
</gene>
<name>A0A4Q1C3M1_9BACT</name>
<dbReference type="Pfam" id="PF02190">
    <property type="entry name" value="LON_substr_bdg"/>
    <property type="match status" value="1"/>
</dbReference>
<comment type="caution">
    <text evidence="2">The sequence shown here is derived from an EMBL/GenBank/DDBJ whole genome shotgun (WGS) entry which is preliminary data.</text>
</comment>
<evidence type="ECO:0000259" key="1">
    <source>
        <dbReference type="PROSITE" id="PS51787"/>
    </source>
</evidence>
<feature type="domain" description="Lon N-terminal" evidence="1">
    <location>
        <begin position="10"/>
        <end position="203"/>
    </location>
</feature>
<dbReference type="Gene3D" id="1.20.58.1480">
    <property type="match status" value="1"/>
</dbReference>
<dbReference type="Proteomes" id="UP000290218">
    <property type="component" value="Unassembled WGS sequence"/>
</dbReference>
<evidence type="ECO:0000313" key="3">
    <source>
        <dbReference type="Proteomes" id="UP000290218"/>
    </source>
</evidence>
<dbReference type="InterPro" id="IPR003111">
    <property type="entry name" value="Lon_prtase_N"/>
</dbReference>
<keyword evidence="3" id="KW-1185">Reference proteome</keyword>
<dbReference type="RefSeq" id="WP_129048406.1">
    <property type="nucleotide sequence ID" value="NZ_SDHX01000002.1"/>
</dbReference>
<protein>
    <recommendedName>
        <fullName evidence="1">Lon N-terminal domain-containing protein</fullName>
    </recommendedName>
</protein>
<dbReference type="PROSITE" id="PS51787">
    <property type="entry name" value="LON_N"/>
    <property type="match status" value="1"/>
</dbReference>
<sequence length="224" mass="25492">MESLHVPETVPVMTLPNTVFFPQALLPLHIFEPRYRQMLRDVLARDRLFAVARLDPAATADAIEPAHTIATIGIIRACQKADNDTSNLLLQGMCRVEIQSILREHPYRLISVRPLATVSGGNHAQLENERLEVMRLLNLRRRLGTPAPKGMTQFLESIEDVDTFADVAAFNLCEDGDFKQTLLEELDTRRRLQLFAARLKSEIEEQKLRRKLQGRLTDDQIADN</sequence>
<dbReference type="SUPFAM" id="SSF88697">
    <property type="entry name" value="PUA domain-like"/>
    <property type="match status" value="1"/>
</dbReference>
<proteinExistence type="predicted"/>
<dbReference type="PANTHER" id="PTHR46732:SF8">
    <property type="entry name" value="ATP-DEPENDENT PROTEASE LA (LON) DOMAIN PROTEIN"/>
    <property type="match status" value="1"/>
</dbReference>
<dbReference type="AlphaFoldDB" id="A0A4Q1C3M1"/>
<dbReference type="SMART" id="SM00464">
    <property type="entry name" value="LON"/>
    <property type="match status" value="1"/>
</dbReference>
<dbReference type="InterPro" id="IPR046336">
    <property type="entry name" value="Lon_prtase_N_sf"/>
</dbReference>